<dbReference type="InterPro" id="IPR037523">
    <property type="entry name" value="VOC_core"/>
</dbReference>
<dbReference type="InterPro" id="IPR004360">
    <property type="entry name" value="Glyas_Fos-R_dOase_dom"/>
</dbReference>
<sequence length="253" mass="27428">MTEISTNQPLGTPTWVDLAIPDLARAMDFYGAVLGWEFVTGSVETGRYTICRVGGKAVAGIMPHPDADATDFWWNVYLATDDCDATVQRVIDTAGSVINPPMDIMDQGRMAVLRDPAGSQFGLWQGRALVGAERVMEPGTLVRNDLIAQDPEGSAGFYATVFDFVPERNTEIPGMDFLALIRPDGHDVGGIFAADEDSTLGWDTTFEVDEVNTAVQRVRTAGGQATEPEDFPFGRISTITDPFGVRFGVHSMT</sequence>
<keyword evidence="3" id="KW-1185">Reference proteome</keyword>
<accession>A0AAC9MWH4</accession>
<dbReference type="KEGG" id="ahm:TL08_02260"/>
<reference evidence="3" key="1">
    <citation type="submission" date="2016-03" db="EMBL/GenBank/DDBJ databases">
        <title>Complete genome sequence of the type strain Actinoalloteichus hymeniacidonis DSM 45092.</title>
        <authorList>
            <person name="Schaffert L."/>
            <person name="Albersmeier A."/>
            <person name="Winkler A."/>
            <person name="Kalinowski J."/>
            <person name="Zotchev S."/>
            <person name="Ruckert C."/>
        </authorList>
    </citation>
    <scope>NUCLEOTIDE SEQUENCE [LARGE SCALE GENOMIC DNA]</scope>
    <source>
        <strain evidence="3">HPA177(T) (DSM 45092(T))</strain>
    </source>
</reference>
<dbReference type="PANTHER" id="PTHR33993">
    <property type="entry name" value="GLYOXALASE-RELATED"/>
    <property type="match status" value="1"/>
</dbReference>
<evidence type="ECO:0000259" key="1">
    <source>
        <dbReference type="PROSITE" id="PS51819"/>
    </source>
</evidence>
<gene>
    <name evidence="2" type="ORF">TL08_02260</name>
</gene>
<dbReference type="InterPro" id="IPR052164">
    <property type="entry name" value="Anthracycline_SecMetBiosynth"/>
</dbReference>
<dbReference type="Pfam" id="PF00903">
    <property type="entry name" value="Glyoxalase"/>
    <property type="match status" value="2"/>
</dbReference>
<dbReference type="PROSITE" id="PS51819">
    <property type="entry name" value="VOC"/>
    <property type="match status" value="2"/>
</dbReference>
<protein>
    <submittedName>
        <fullName evidence="2">Lactoylglutathione lyase family protein</fullName>
    </submittedName>
</protein>
<dbReference type="GO" id="GO:0016829">
    <property type="term" value="F:lyase activity"/>
    <property type="evidence" value="ECO:0007669"/>
    <property type="project" value="UniProtKB-KW"/>
</dbReference>
<feature type="domain" description="VOC" evidence="1">
    <location>
        <begin position="12"/>
        <end position="126"/>
    </location>
</feature>
<organism evidence="2 3">
    <name type="scientific">Actinoalloteichus hymeniacidonis</name>
    <dbReference type="NCBI Taxonomy" id="340345"/>
    <lineage>
        <taxon>Bacteria</taxon>
        <taxon>Bacillati</taxon>
        <taxon>Actinomycetota</taxon>
        <taxon>Actinomycetes</taxon>
        <taxon>Pseudonocardiales</taxon>
        <taxon>Pseudonocardiaceae</taxon>
        <taxon>Actinoalloteichus</taxon>
    </lineage>
</organism>
<dbReference type="RefSeq" id="WP_069846209.1">
    <property type="nucleotide sequence ID" value="NZ_CP014859.1"/>
</dbReference>
<name>A0AAC9MWH4_9PSEU</name>
<dbReference type="CDD" id="cd07247">
    <property type="entry name" value="SgaA_N_like"/>
    <property type="match status" value="1"/>
</dbReference>
<proteinExistence type="predicted"/>
<keyword evidence="2" id="KW-0456">Lyase</keyword>
<dbReference type="PANTHER" id="PTHR33993:SF14">
    <property type="entry name" value="GB|AAF24581.1"/>
    <property type="match status" value="1"/>
</dbReference>
<evidence type="ECO:0000313" key="2">
    <source>
        <dbReference type="EMBL" id="AOS61290.1"/>
    </source>
</evidence>
<feature type="domain" description="VOC" evidence="1">
    <location>
        <begin position="137"/>
        <end position="252"/>
    </location>
</feature>
<evidence type="ECO:0000313" key="3">
    <source>
        <dbReference type="Proteomes" id="UP000095210"/>
    </source>
</evidence>
<dbReference type="SUPFAM" id="SSF54593">
    <property type="entry name" value="Glyoxalase/Bleomycin resistance protein/Dihydroxybiphenyl dioxygenase"/>
    <property type="match status" value="1"/>
</dbReference>
<dbReference type="AlphaFoldDB" id="A0AAC9MWH4"/>
<dbReference type="Proteomes" id="UP000095210">
    <property type="component" value="Chromosome"/>
</dbReference>
<dbReference type="InterPro" id="IPR029068">
    <property type="entry name" value="Glyas_Bleomycin-R_OHBP_Dase"/>
</dbReference>
<dbReference type="EMBL" id="CP014859">
    <property type="protein sequence ID" value="AOS61290.1"/>
    <property type="molecule type" value="Genomic_DNA"/>
</dbReference>
<dbReference type="Gene3D" id="3.10.180.10">
    <property type="entry name" value="2,3-Dihydroxybiphenyl 1,2-Dioxygenase, domain 1"/>
    <property type="match status" value="2"/>
</dbReference>